<feature type="transmembrane region" description="Helical" evidence="1">
    <location>
        <begin position="254"/>
        <end position="274"/>
    </location>
</feature>
<name>A0A8H7D4Z0_9AGAR</name>
<evidence type="ECO:0000313" key="2">
    <source>
        <dbReference type="EMBL" id="KAF7361630.1"/>
    </source>
</evidence>
<dbReference type="AlphaFoldDB" id="A0A8H7D4Z0"/>
<accession>A0A8H7D4Z0</accession>
<keyword evidence="3" id="KW-1185">Reference proteome</keyword>
<feature type="transmembrane region" description="Helical" evidence="1">
    <location>
        <begin position="92"/>
        <end position="113"/>
    </location>
</feature>
<feature type="transmembrane region" description="Helical" evidence="1">
    <location>
        <begin position="52"/>
        <end position="72"/>
    </location>
</feature>
<protein>
    <submittedName>
        <fullName evidence="2">Uncharacterized protein</fullName>
    </submittedName>
</protein>
<keyword evidence="1" id="KW-1133">Transmembrane helix</keyword>
<feature type="transmembrane region" description="Helical" evidence="1">
    <location>
        <begin position="176"/>
        <end position="199"/>
    </location>
</feature>
<keyword evidence="1" id="KW-0472">Membrane</keyword>
<feature type="transmembrane region" description="Helical" evidence="1">
    <location>
        <begin position="133"/>
        <end position="156"/>
    </location>
</feature>
<sequence length="334" mass="37008">MDSSPVPLGRTVLYLTVGLVVQMFVFGGYTVIIFLSTRMLMRRGLKSPANRVLLVITLFMYLLSAAYCAYRLADLISRIQFFIEDPQTLQAASTPITHLITLFNALTLLNYLLCDGVVIWRARLICAANHRKFLYFPLFLLILTSLAVAGVIGVRIASIYSVDFEETPHFAEVVNILQVSAINISLLSNLSSTGVVGITTWRHRKAIRDGFNKTTKGDQILRILFESGVFYCIAGLFGLASTLIKLPYNTLGDLYTPVNVQIAGAYTPIVLLLVSMQRPLNEASFLGTIPETSNPVCETSPTGTPRDGMHFDVAFKETENKKGHRHHPSDMTLV</sequence>
<keyword evidence="1" id="KW-0812">Transmembrane</keyword>
<evidence type="ECO:0000256" key="1">
    <source>
        <dbReference type="SAM" id="Phobius"/>
    </source>
</evidence>
<feature type="transmembrane region" description="Helical" evidence="1">
    <location>
        <begin position="12"/>
        <end position="40"/>
    </location>
</feature>
<organism evidence="2 3">
    <name type="scientific">Mycena venus</name>
    <dbReference type="NCBI Taxonomy" id="2733690"/>
    <lineage>
        <taxon>Eukaryota</taxon>
        <taxon>Fungi</taxon>
        <taxon>Dikarya</taxon>
        <taxon>Basidiomycota</taxon>
        <taxon>Agaricomycotina</taxon>
        <taxon>Agaricomycetes</taxon>
        <taxon>Agaricomycetidae</taxon>
        <taxon>Agaricales</taxon>
        <taxon>Marasmiineae</taxon>
        <taxon>Mycenaceae</taxon>
        <taxon>Mycena</taxon>
    </lineage>
</organism>
<dbReference type="EMBL" id="JACAZI010000004">
    <property type="protein sequence ID" value="KAF7361630.1"/>
    <property type="molecule type" value="Genomic_DNA"/>
</dbReference>
<dbReference type="OrthoDB" id="3259206at2759"/>
<comment type="caution">
    <text evidence="2">The sequence shown here is derived from an EMBL/GenBank/DDBJ whole genome shotgun (WGS) entry which is preliminary data.</text>
</comment>
<dbReference type="Proteomes" id="UP000620124">
    <property type="component" value="Unassembled WGS sequence"/>
</dbReference>
<evidence type="ECO:0000313" key="3">
    <source>
        <dbReference type="Proteomes" id="UP000620124"/>
    </source>
</evidence>
<proteinExistence type="predicted"/>
<reference evidence="2" key="1">
    <citation type="submission" date="2020-05" db="EMBL/GenBank/DDBJ databases">
        <title>Mycena genomes resolve the evolution of fungal bioluminescence.</title>
        <authorList>
            <person name="Tsai I.J."/>
        </authorList>
    </citation>
    <scope>NUCLEOTIDE SEQUENCE</scope>
    <source>
        <strain evidence="2">CCC161011</strain>
    </source>
</reference>
<feature type="transmembrane region" description="Helical" evidence="1">
    <location>
        <begin position="220"/>
        <end position="242"/>
    </location>
</feature>
<gene>
    <name evidence="2" type="ORF">MVEN_00506300</name>
</gene>